<organism evidence="1 2">
    <name type="scientific">Fasciola gigantica</name>
    <name type="common">Giant liver fluke</name>
    <dbReference type="NCBI Taxonomy" id="46835"/>
    <lineage>
        <taxon>Eukaryota</taxon>
        <taxon>Metazoa</taxon>
        <taxon>Spiralia</taxon>
        <taxon>Lophotrochozoa</taxon>
        <taxon>Platyhelminthes</taxon>
        <taxon>Trematoda</taxon>
        <taxon>Digenea</taxon>
        <taxon>Plagiorchiida</taxon>
        <taxon>Echinostomata</taxon>
        <taxon>Echinostomatoidea</taxon>
        <taxon>Fasciolidae</taxon>
        <taxon>Fasciola</taxon>
    </lineage>
</organism>
<accession>A0A504YN71</accession>
<evidence type="ECO:0000313" key="2">
    <source>
        <dbReference type="Proteomes" id="UP000316759"/>
    </source>
</evidence>
<keyword evidence="2" id="KW-1185">Reference proteome</keyword>
<gene>
    <name evidence="1" type="ORF">FGIG_03220</name>
</gene>
<name>A0A504YN71_FASGI</name>
<evidence type="ECO:0000313" key="1">
    <source>
        <dbReference type="EMBL" id="TPP61726.1"/>
    </source>
</evidence>
<dbReference type="AlphaFoldDB" id="A0A504YN71"/>
<dbReference type="Proteomes" id="UP000316759">
    <property type="component" value="Unassembled WGS sequence"/>
</dbReference>
<comment type="caution">
    <text evidence="1">The sequence shown here is derived from an EMBL/GenBank/DDBJ whole genome shotgun (WGS) entry which is preliminary data.</text>
</comment>
<dbReference type="EMBL" id="SUNJ01007787">
    <property type="protein sequence ID" value="TPP61726.1"/>
    <property type="molecule type" value="Genomic_DNA"/>
</dbReference>
<proteinExistence type="predicted"/>
<protein>
    <submittedName>
        <fullName evidence="1">Uncharacterized protein</fullName>
    </submittedName>
</protein>
<reference evidence="1 2" key="1">
    <citation type="submission" date="2019-04" db="EMBL/GenBank/DDBJ databases">
        <title>Annotation for the trematode Fasciola gigantica.</title>
        <authorList>
            <person name="Choi Y.-J."/>
        </authorList>
    </citation>
    <scope>NUCLEOTIDE SEQUENCE [LARGE SCALE GENOMIC DNA]</scope>
    <source>
        <strain evidence="1">Uganda_cow_1</strain>
    </source>
</reference>
<sequence length="71" mass="7856">MGRITWPSESTNISSNIVIDLYVVVQSSDKCHSQRTPCQGISVKPEPICVYVPQCSTDSDCRVVLPHIYSS</sequence>